<gene>
    <name evidence="1" type="primary">Vigan.10G119000</name>
    <name evidence="1" type="ORF">VIGAN_10119000</name>
</gene>
<feature type="non-terminal residue" evidence="1">
    <location>
        <position position="1"/>
    </location>
</feature>
<proteinExistence type="predicted"/>
<accession>A0A0S3T376</accession>
<reference evidence="1 2" key="1">
    <citation type="journal article" date="2015" name="Sci. Rep.">
        <title>The power of single molecule real-time sequencing technology in the de novo assembly of a eukaryotic genome.</title>
        <authorList>
            <person name="Sakai H."/>
            <person name="Naito K."/>
            <person name="Ogiso-Tanaka E."/>
            <person name="Takahashi Y."/>
            <person name="Iseki K."/>
            <person name="Muto C."/>
            <person name="Satou K."/>
            <person name="Teruya K."/>
            <person name="Shiroma A."/>
            <person name="Shimoji M."/>
            <person name="Hirano T."/>
            <person name="Itoh T."/>
            <person name="Kaga A."/>
            <person name="Tomooka N."/>
        </authorList>
    </citation>
    <scope>NUCLEOTIDE SEQUENCE [LARGE SCALE GENOMIC DNA]</scope>
    <source>
        <strain evidence="2">cv. Shumari</strain>
    </source>
</reference>
<dbReference type="Proteomes" id="UP000291084">
    <property type="component" value="Chromosome 10"/>
</dbReference>
<evidence type="ECO:0000313" key="1">
    <source>
        <dbReference type="EMBL" id="BAT99686.1"/>
    </source>
</evidence>
<dbReference type="AlphaFoldDB" id="A0A0S3T376"/>
<keyword evidence="2" id="KW-1185">Reference proteome</keyword>
<name>A0A0S3T376_PHAAN</name>
<dbReference type="EMBL" id="AP015043">
    <property type="protein sequence ID" value="BAT99686.1"/>
    <property type="molecule type" value="Genomic_DNA"/>
</dbReference>
<sequence>LNLHFNYVKQKVLSFYLSYPSTCTHSLFFLNPNTVPPTHKVFFLSITPYIRHPLCILQSTFNLQAIRATNTVHIPLVHF</sequence>
<organism evidence="1 2">
    <name type="scientific">Vigna angularis var. angularis</name>
    <dbReference type="NCBI Taxonomy" id="157739"/>
    <lineage>
        <taxon>Eukaryota</taxon>
        <taxon>Viridiplantae</taxon>
        <taxon>Streptophyta</taxon>
        <taxon>Embryophyta</taxon>
        <taxon>Tracheophyta</taxon>
        <taxon>Spermatophyta</taxon>
        <taxon>Magnoliopsida</taxon>
        <taxon>eudicotyledons</taxon>
        <taxon>Gunneridae</taxon>
        <taxon>Pentapetalae</taxon>
        <taxon>rosids</taxon>
        <taxon>fabids</taxon>
        <taxon>Fabales</taxon>
        <taxon>Fabaceae</taxon>
        <taxon>Papilionoideae</taxon>
        <taxon>50 kb inversion clade</taxon>
        <taxon>NPAAA clade</taxon>
        <taxon>indigoferoid/millettioid clade</taxon>
        <taxon>Phaseoleae</taxon>
        <taxon>Vigna</taxon>
    </lineage>
</organism>
<evidence type="ECO:0000313" key="2">
    <source>
        <dbReference type="Proteomes" id="UP000291084"/>
    </source>
</evidence>
<protein>
    <submittedName>
        <fullName evidence="1">Uncharacterized protein</fullName>
    </submittedName>
</protein>